<evidence type="ECO:0000256" key="13">
    <source>
        <dbReference type="ARBA" id="ARBA00049244"/>
    </source>
</evidence>
<name>A0A0C1Q9P2_9GAMM</name>
<gene>
    <name evidence="16" type="ORF">JF50_09345</name>
</gene>
<organism evidence="16 17">
    <name type="scientific">Pseudoalteromonas luteoviolacea</name>
    <dbReference type="NCBI Taxonomy" id="43657"/>
    <lineage>
        <taxon>Bacteria</taxon>
        <taxon>Pseudomonadati</taxon>
        <taxon>Pseudomonadota</taxon>
        <taxon>Gammaproteobacteria</taxon>
        <taxon>Alteromonadales</taxon>
        <taxon>Pseudoalteromonadaceae</taxon>
        <taxon>Pseudoalteromonas</taxon>
    </lineage>
</organism>
<dbReference type="AlphaFoldDB" id="A0A0C1Q9P2"/>
<accession>A0A0C1Q9P2</accession>
<dbReference type="SMART" id="SM00990">
    <property type="entry name" value="VRR_NUC"/>
    <property type="match status" value="1"/>
</dbReference>
<comment type="catalytic activity">
    <reaction evidence="13">
        <text>DNA(n) + a 2'-deoxyribonucleoside 5'-triphosphate = DNA(n+1) + diphosphate</text>
        <dbReference type="Rhea" id="RHEA:22508"/>
        <dbReference type="Rhea" id="RHEA-COMP:17339"/>
        <dbReference type="Rhea" id="RHEA-COMP:17340"/>
        <dbReference type="ChEBI" id="CHEBI:33019"/>
        <dbReference type="ChEBI" id="CHEBI:61560"/>
        <dbReference type="ChEBI" id="CHEBI:173112"/>
        <dbReference type="EC" id="2.7.7.7"/>
    </reaction>
</comment>
<dbReference type="NCBIfam" id="TIGR00573">
    <property type="entry name" value="dnaq"/>
    <property type="match status" value="1"/>
</dbReference>
<evidence type="ECO:0000256" key="2">
    <source>
        <dbReference type="ARBA" id="ARBA00001936"/>
    </source>
</evidence>
<dbReference type="EMBL" id="JWIC01000005">
    <property type="protein sequence ID" value="KID57401.1"/>
    <property type="molecule type" value="Genomic_DNA"/>
</dbReference>
<evidence type="ECO:0000313" key="16">
    <source>
        <dbReference type="EMBL" id="KID57401.1"/>
    </source>
</evidence>
<dbReference type="GO" id="GO:0036297">
    <property type="term" value="P:interstrand cross-link repair"/>
    <property type="evidence" value="ECO:0007669"/>
    <property type="project" value="InterPro"/>
</dbReference>
<dbReference type="GO" id="GO:0008409">
    <property type="term" value="F:5'-3' exonuclease activity"/>
    <property type="evidence" value="ECO:0007669"/>
    <property type="project" value="TreeGrafter"/>
</dbReference>
<protein>
    <submittedName>
        <fullName evidence="16">Uncharacterized protein</fullName>
    </submittedName>
</protein>
<evidence type="ECO:0000256" key="9">
    <source>
        <dbReference type="ARBA" id="ARBA00022842"/>
    </source>
</evidence>
<dbReference type="OrthoDB" id="9803913at2"/>
<keyword evidence="6" id="KW-0479">Metal-binding</keyword>
<keyword evidence="5" id="KW-0540">Nuclease</keyword>
<evidence type="ECO:0000256" key="5">
    <source>
        <dbReference type="ARBA" id="ARBA00022722"/>
    </source>
</evidence>
<evidence type="ECO:0000256" key="7">
    <source>
        <dbReference type="ARBA" id="ARBA00022801"/>
    </source>
</evidence>
<comment type="catalytic activity">
    <reaction evidence="1">
        <text>Hydrolytically removes 5'-nucleotides successively from the 3'-hydroxy termini of 3'-hydroxy-terminated oligonucleotides.</text>
        <dbReference type="EC" id="3.1.4.1"/>
    </reaction>
</comment>
<evidence type="ECO:0000256" key="12">
    <source>
        <dbReference type="ARBA" id="ARBA00026073"/>
    </source>
</evidence>
<dbReference type="GO" id="GO:0070336">
    <property type="term" value="F:flap-structured DNA binding"/>
    <property type="evidence" value="ECO:0007669"/>
    <property type="project" value="TreeGrafter"/>
</dbReference>
<comment type="caution">
    <text evidence="16">The sequence shown here is derived from an EMBL/GenBank/DDBJ whole genome shotgun (WGS) entry which is preliminary data.</text>
</comment>
<keyword evidence="8" id="KW-0269">Exonuclease</keyword>
<dbReference type="SMART" id="SM00479">
    <property type="entry name" value="EXOIII"/>
    <property type="match status" value="1"/>
</dbReference>
<dbReference type="FunFam" id="3.30.420.10:FF:000045">
    <property type="entry name" value="3'-5' exonuclease DinG"/>
    <property type="match status" value="1"/>
</dbReference>
<dbReference type="CDD" id="cd06127">
    <property type="entry name" value="DEDDh"/>
    <property type="match status" value="1"/>
</dbReference>
<dbReference type="InterPro" id="IPR011856">
    <property type="entry name" value="tRNA_endonuc-like_dom_sf"/>
</dbReference>
<proteinExistence type="inferred from homology"/>
<dbReference type="PANTHER" id="PTHR15749">
    <property type="entry name" value="FANCONI-ASSOCIATED NUCLEASE 1"/>
    <property type="match status" value="1"/>
</dbReference>
<dbReference type="InterPro" id="IPR014883">
    <property type="entry name" value="VRR_NUC"/>
</dbReference>
<feature type="domain" description="Exonuclease" evidence="14">
    <location>
        <begin position="548"/>
        <end position="713"/>
    </location>
</feature>
<evidence type="ECO:0000259" key="14">
    <source>
        <dbReference type="SMART" id="SM00479"/>
    </source>
</evidence>
<dbReference type="InterPro" id="IPR013520">
    <property type="entry name" value="Ribonucl_H"/>
</dbReference>
<evidence type="ECO:0000256" key="4">
    <source>
        <dbReference type="ARBA" id="ARBA00005533"/>
    </source>
</evidence>
<evidence type="ECO:0000256" key="10">
    <source>
        <dbReference type="ARBA" id="ARBA00023211"/>
    </source>
</evidence>
<comment type="function">
    <text evidence="11">DNA polymerase III is a complex, multichain enzyme responsible for most of the replicative synthesis in bacteria. The epsilon subunit contain the editing function and is a proofreading 3'-5' exonuclease.</text>
</comment>
<evidence type="ECO:0000256" key="1">
    <source>
        <dbReference type="ARBA" id="ARBA00000983"/>
    </source>
</evidence>
<reference evidence="16 17" key="1">
    <citation type="submission" date="2014-12" db="EMBL/GenBank/DDBJ databases">
        <title>Draft Genome Sequence of Pseudoalteromonas luteoviolacea HI1.</title>
        <authorList>
            <person name="Asahina A.Y."/>
            <person name="Hadfield M.G."/>
        </authorList>
    </citation>
    <scope>NUCLEOTIDE SEQUENCE [LARGE SCALE GENOMIC DNA]</scope>
    <source>
        <strain evidence="16 17">HI1</strain>
    </source>
</reference>
<sequence>MKTLPEKYYLTHFYELLDYLAQTSWDLLSEDQRAKVNVFKTLSQDAQCLLVRVVNRKRDFVCADELVYEEIKDFNQAYLELKRLDWLCHADDRLALASLVSELNKAQLIALAKAHALSDTPAKSAKKSLWLDFILAQLDNLEPSSEILQSYFSSPFKSDLVYFLFLFFGKLGGGLPQFSMRDLGVMHTQNNRVQGNAHFEHQEEALSAFLYCNLYFDLKELAPESVLKLAKCVSAHEYPRPVGTLAQIKYDHLCYKLANMVADGHAALSESLLTLSAHPKAQEKYIRLLYTKGEHQRCKNLIEQLLDAPGDEKLLFFAEDFYRLKFTQTRTSLLTDMLRDSGEPLALDEAYVGYVEQGLVELFGRSGTTAYHCENRLWRSLFCLSFWYELFEDPRNAFSNEFERTPKCIKDNSFYQVFESEIEQRLNAFCDNAQLLNWLVKQASEKFGSHNRLMYWHPDGLAQLFEFAKYAPIDAVCQHLRAMSKDFNGLKDGYPDLMICQNGVKFIEVKAPGDSLRRNQLITIKKLVESGFDVAIQTVQWQVQPAQPYVIVDIETTGGKKEHDKITEIAMIKVVNGQIVEKWHSLINPQRRIPRYITELTGIDNEMVNDAPIFSEVIDDIDAFSKDAIFVAHNVNFDFGFIKAEFARLERYFKRAKLCTVQLGRKWLPGHASYSLGKICQDLNIPLQGHHRALNDAMATVELFNLINEKRLMGDDKEKEHEAER</sequence>
<comment type="cofactor">
    <cofactor evidence="2">
        <name>Mn(2+)</name>
        <dbReference type="ChEBI" id="CHEBI:29035"/>
    </cofactor>
</comment>
<dbReference type="GO" id="GO:0003887">
    <property type="term" value="F:DNA-directed DNA polymerase activity"/>
    <property type="evidence" value="ECO:0007669"/>
    <property type="project" value="UniProtKB-EC"/>
</dbReference>
<dbReference type="GO" id="GO:0046872">
    <property type="term" value="F:metal ion binding"/>
    <property type="evidence" value="ECO:0007669"/>
    <property type="project" value="UniProtKB-KW"/>
</dbReference>
<evidence type="ECO:0000256" key="6">
    <source>
        <dbReference type="ARBA" id="ARBA00022723"/>
    </source>
</evidence>
<comment type="similarity">
    <text evidence="4">Belongs to the FAN1 family.</text>
</comment>
<dbReference type="Pfam" id="PF08774">
    <property type="entry name" value="VRR_NUC"/>
    <property type="match status" value="1"/>
</dbReference>
<dbReference type="RefSeq" id="WP_039609172.1">
    <property type="nucleotide sequence ID" value="NZ_JWIC01000005.1"/>
</dbReference>
<keyword evidence="10" id="KW-0464">Manganese</keyword>
<comment type="subunit">
    <text evidence="12">DNA polymerase III contains a core (composed of alpha, epsilon and theta chains) that associates with a tau subunit. This core dimerizes to form the POLIII' complex. PolIII' associates with the gamma complex (composed of gamma, delta, delta', psi and chi chains) and with the beta chain to form the complete DNA polymerase III complex.</text>
</comment>
<comment type="cofactor">
    <cofactor evidence="3">
        <name>Mg(2+)</name>
        <dbReference type="ChEBI" id="CHEBI:18420"/>
    </cofactor>
</comment>
<keyword evidence="9" id="KW-0460">Magnesium</keyword>
<dbReference type="GO" id="GO:0004528">
    <property type="term" value="F:phosphodiesterase I activity"/>
    <property type="evidence" value="ECO:0007669"/>
    <property type="project" value="UniProtKB-EC"/>
</dbReference>
<evidence type="ECO:0000256" key="3">
    <source>
        <dbReference type="ARBA" id="ARBA00001946"/>
    </source>
</evidence>
<feature type="domain" description="VRR-NUC" evidence="15">
    <location>
        <begin position="430"/>
        <end position="541"/>
    </location>
</feature>
<dbReference type="Proteomes" id="UP000031327">
    <property type="component" value="Unassembled WGS sequence"/>
</dbReference>
<evidence type="ECO:0000256" key="11">
    <source>
        <dbReference type="ARBA" id="ARBA00025483"/>
    </source>
</evidence>
<evidence type="ECO:0000313" key="17">
    <source>
        <dbReference type="Proteomes" id="UP000031327"/>
    </source>
</evidence>
<evidence type="ECO:0000256" key="8">
    <source>
        <dbReference type="ARBA" id="ARBA00022839"/>
    </source>
</evidence>
<dbReference type="InterPro" id="IPR036397">
    <property type="entry name" value="RNaseH_sf"/>
</dbReference>
<dbReference type="PANTHER" id="PTHR15749:SF4">
    <property type="entry name" value="FANCONI-ASSOCIATED NUCLEASE 1"/>
    <property type="match status" value="1"/>
</dbReference>
<dbReference type="Gene3D" id="3.30.420.10">
    <property type="entry name" value="Ribonuclease H-like superfamily/Ribonuclease H"/>
    <property type="match status" value="1"/>
</dbReference>
<dbReference type="GO" id="GO:0006260">
    <property type="term" value="P:DNA replication"/>
    <property type="evidence" value="ECO:0007669"/>
    <property type="project" value="InterPro"/>
</dbReference>
<dbReference type="Pfam" id="PF00929">
    <property type="entry name" value="RNase_T"/>
    <property type="match status" value="1"/>
</dbReference>
<dbReference type="SUPFAM" id="SSF53098">
    <property type="entry name" value="Ribonuclease H-like"/>
    <property type="match status" value="1"/>
</dbReference>
<dbReference type="InterPro" id="IPR012337">
    <property type="entry name" value="RNaseH-like_sf"/>
</dbReference>
<evidence type="ECO:0000259" key="15">
    <source>
        <dbReference type="SMART" id="SM00990"/>
    </source>
</evidence>
<dbReference type="InterPro" id="IPR033315">
    <property type="entry name" value="Fan1-like"/>
</dbReference>
<dbReference type="InterPro" id="IPR049125">
    <property type="entry name" value="FAN1-like_WH"/>
</dbReference>
<keyword evidence="7" id="KW-0378">Hydrolase</keyword>
<dbReference type="GO" id="GO:0017108">
    <property type="term" value="F:5'-flap endonuclease activity"/>
    <property type="evidence" value="ECO:0007669"/>
    <property type="project" value="TreeGrafter"/>
</dbReference>
<dbReference type="InterPro" id="IPR006054">
    <property type="entry name" value="DnaQ"/>
</dbReference>
<dbReference type="Gene3D" id="3.40.1350.10">
    <property type="match status" value="1"/>
</dbReference>
<dbReference type="Pfam" id="PF21315">
    <property type="entry name" value="FAN1_HTH"/>
    <property type="match status" value="1"/>
</dbReference>